<comment type="caution">
    <text evidence="1">Lacks conserved residue(s) required for the propagation of feature annotation.</text>
</comment>
<gene>
    <name evidence="4" type="ORF">MSPICULIGERA_LOCUS8415</name>
</gene>
<protein>
    <recommendedName>
        <fullName evidence="3">ShKT domain-containing protein</fullName>
    </recommendedName>
</protein>
<keyword evidence="2" id="KW-0732">Signal</keyword>
<dbReference type="SMART" id="SM00254">
    <property type="entry name" value="ShKT"/>
    <property type="match status" value="3"/>
</dbReference>
<dbReference type="Proteomes" id="UP001177023">
    <property type="component" value="Unassembled WGS sequence"/>
</dbReference>
<dbReference type="Gene3D" id="1.10.10.1940">
    <property type="match status" value="2"/>
</dbReference>
<evidence type="ECO:0000313" key="4">
    <source>
        <dbReference type="EMBL" id="CAJ0569960.1"/>
    </source>
</evidence>
<dbReference type="InterPro" id="IPR003582">
    <property type="entry name" value="ShKT_dom"/>
</dbReference>
<dbReference type="Pfam" id="PF01549">
    <property type="entry name" value="ShK"/>
    <property type="match status" value="3"/>
</dbReference>
<feature type="signal peptide" evidence="2">
    <location>
        <begin position="1"/>
        <end position="22"/>
    </location>
</feature>
<reference evidence="4" key="1">
    <citation type="submission" date="2023-06" db="EMBL/GenBank/DDBJ databases">
        <authorList>
            <person name="Delattre M."/>
        </authorList>
    </citation>
    <scope>NUCLEOTIDE SEQUENCE</scope>
    <source>
        <strain evidence="4">AF72</strain>
    </source>
</reference>
<keyword evidence="5" id="KW-1185">Reference proteome</keyword>
<name>A0AA36CJ25_9BILA</name>
<evidence type="ECO:0000256" key="2">
    <source>
        <dbReference type="SAM" id="SignalP"/>
    </source>
</evidence>
<evidence type="ECO:0000256" key="1">
    <source>
        <dbReference type="PROSITE-ProRule" id="PRU01005"/>
    </source>
</evidence>
<organism evidence="4 5">
    <name type="scientific">Mesorhabditis spiculigera</name>
    <dbReference type="NCBI Taxonomy" id="96644"/>
    <lineage>
        <taxon>Eukaryota</taxon>
        <taxon>Metazoa</taxon>
        <taxon>Ecdysozoa</taxon>
        <taxon>Nematoda</taxon>
        <taxon>Chromadorea</taxon>
        <taxon>Rhabditida</taxon>
        <taxon>Rhabditina</taxon>
        <taxon>Rhabditomorpha</taxon>
        <taxon>Rhabditoidea</taxon>
        <taxon>Rhabditidae</taxon>
        <taxon>Mesorhabditinae</taxon>
        <taxon>Mesorhabditis</taxon>
    </lineage>
</organism>
<sequence length="277" mass="28245">MCSFRLLLAAAATCALIPSSFGQTCTPLTSPGPCITGTLGGACDVGTGTCVNGPPGSGLICCPPGSVIAATSSSSTSTTTTPACVDRVNSRTGVSDCPARVAAGYCTRKYYKTLMKQQCRLSCGYCTSTSSSSNSTCGAGLPPCATGTTCVGPSDNQLCCPTGSVIQATSTTVARTTRKTACVDKLNPRTGVSDCPARAAAGYCTRKYYKSLMKQQCPKSCNFCTSSSNNSGSGSSCADLTNPRTGTSDCPRLSNLCSNSLYQSIMAVQCRKTCGLC</sequence>
<accession>A0AA36CJ25</accession>
<dbReference type="PROSITE" id="PS51670">
    <property type="entry name" value="SHKT"/>
    <property type="match status" value="2"/>
</dbReference>
<feature type="domain" description="ShKT" evidence="3">
    <location>
        <begin position="237"/>
        <end position="277"/>
    </location>
</feature>
<dbReference type="AlphaFoldDB" id="A0AA36CJ25"/>
<evidence type="ECO:0000259" key="3">
    <source>
        <dbReference type="PROSITE" id="PS51670"/>
    </source>
</evidence>
<feature type="domain" description="ShKT" evidence="3">
    <location>
        <begin position="182"/>
        <end position="224"/>
    </location>
</feature>
<feature type="chain" id="PRO_5041406513" description="ShKT domain-containing protein" evidence="2">
    <location>
        <begin position="23"/>
        <end position="277"/>
    </location>
</feature>
<feature type="non-terminal residue" evidence="4">
    <location>
        <position position="1"/>
    </location>
</feature>
<evidence type="ECO:0000313" key="5">
    <source>
        <dbReference type="Proteomes" id="UP001177023"/>
    </source>
</evidence>
<dbReference type="Gene3D" id="1.10.10.1870">
    <property type="entry name" value="ShTK domain-like"/>
    <property type="match status" value="1"/>
</dbReference>
<dbReference type="PANTHER" id="PTHR46219:SF15">
    <property type="entry name" value="SHKT DOMAIN-CONTAINING PROTEIN"/>
    <property type="match status" value="1"/>
</dbReference>
<dbReference type="EMBL" id="CATQJA010002205">
    <property type="protein sequence ID" value="CAJ0569960.1"/>
    <property type="molecule type" value="Genomic_DNA"/>
</dbReference>
<proteinExistence type="predicted"/>
<comment type="caution">
    <text evidence="4">The sequence shown here is derived from an EMBL/GenBank/DDBJ whole genome shotgun (WGS) entry which is preliminary data.</text>
</comment>
<dbReference type="PANTHER" id="PTHR46219">
    <property type="entry name" value="PROTEIN CBG11138"/>
    <property type="match status" value="1"/>
</dbReference>